<sequence length="88" mass="10051">MYNYSLSSLTIEESMVSPTFNQEKGEFMEMAIWVRTEDLPEFLAGKATLVNIHTPASGNHIRILCDPAKEVKFDFSNEGQTVQLLRRK</sequence>
<evidence type="ECO:0000313" key="1">
    <source>
        <dbReference type="EMBL" id="OGF20381.1"/>
    </source>
</evidence>
<gene>
    <name evidence="1" type="ORF">A2Y83_03460</name>
</gene>
<dbReference type="STRING" id="1797985.A2Y83_03460"/>
<name>A0A1F5S271_9BACT</name>
<dbReference type="Proteomes" id="UP000178323">
    <property type="component" value="Unassembled WGS sequence"/>
</dbReference>
<accession>A0A1F5S271</accession>
<dbReference type="EMBL" id="MFFS01000091">
    <property type="protein sequence ID" value="OGF20381.1"/>
    <property type="molecule type" value="Genomic_DNA"/>
</dbReference>
<evidence type="ECO:0000313" key="2">
    <source>
        <dbReference type="Proteomes" id="UP000178323"/>
    </source>
</evidence>
<dbReference type="AlphaFoldDB" id="A0A1F5S271"/>
<protein>
    <submittedName>
        <fullName evidence="1">Uncharacterized protein</fullName>
    </submittedName>
</protein>
<comment type="caution">
    <text evidence="1">The sequence shown here is derived from an EMBL/GenBank/DDBJ whole genome shotgun (WGS) entry which is preliminary data.</text>
</comment>
<proteinExistence type="predicted"/>
<organism evidence="1 2">
    <name type="scientific">Candidatus Falkowbacteria bacterium RBG_13_39_14</name>
    <dbReference type="NCBI Taxonomy" id="1797985"/>
    <lineage>
        <taxon>Bacteria</taxon>
        <taxon>Candidatus Falkowiibacteriota</taxon>
    </lineage>
</organism>
<reference evidence="1 2" key="1">
    <citation type="journal article" date="2016" name="Nat. Commun.">
        <title>Thousands of microbial genomes shed light on interconnected biogeochemical processes in an aquifer system.</title>
        <authorList>
            <person name="Anantharaman K."/>
            <person name="Brown C.T."/>
            <person name="Hug L.A."/>
            <person name="Sharon I."/>
            <person name="Castelle C.J."/>
            <person name="Probst A.J."/>
            <person name="Thomas B.C."/>
            <person name="Singh A."/>
            <person name="Wilkins M.J."/>
            <person name="Karaoz U."/>
            <person name="Brodie E.L."/>
            <person name="Williams K.H."/>
            <person name="Hubbard S.S."/>
            <person name="Banfield J.F."/>
        </authorList>
    </citation>
    <scope>NUCLEOTIDE SEQUENCE [LARGE SCALE GENOMIC DNA]</scope>
</reference>